<evidence type="ECO:0000313" key="2">
    <source>
        <dbReference type="EMBL" id="VFK32009.1"/>
    </source>
</evidence>
<keyword evidence="1" id="KW-0732">Signal</keyword>
<gene>
    <name evidence="3" type="ORF">BECKMB1821H_GA0114242_102847</name>
    <name evidence="2" type="ORF">BECKMB1821I_GA0114274_10291</name>
</gene>
<evidence type="ECO:0000313" key="3">
    <source>
        <dbReference type="EMBL" id="VFK75682.1"/>
    </source>
</evidence>
<organism evidence="3">
    <name type="scientific">Candidatus Kentrum sp. MB</name>
    <dbReference type="NCBI Taxonomy" id="2138164"/>
    <lineage>
        <taxon>Bacteria</taxon>
        <taxon>Pseudomonadati</taxon>
        <taxon>Pseudomonadota</taxon>
        <taxon>Gammaproteobacteria</taxon>
        <taxon>Candidatus Kentrum</taxon>
    </lineage>
</organism>
<protein>
    <submittedName>
        <fullName evidence="3">Uncharacterized protein</fullName>
    </submittedName>
</protein>
<dbReference type="EMBL" id="CAADGH010000028">
    <property type="protein sequence ID" value="VFK75682.1"/>
    <property type="molecule type" value="Genomic_DNA"/>
</dbReference>
<dbReference type="EMBL" id="CAADFQ010000029">
    <property type="protein sequence ID" value="VFK32009.1"/>
    <property type="molecule type" value="Genomic_DNA"/>
</dbReference>
<proteinExistence type="predicted"/>
<name>A0A451BBM8_9GAMM</name>
<feature type="signal peptide" evidence="1">
    <location>
        <begin position="1"/>
        <end position="30"/>
    </location>
</feature>
<feature type="chain" id="PRO_5036354274" evidence="1">
    <location>
        <begin position="31"/>
        <end position="87"/>
    </location>
</feature>
<dbReference type="AlphaFoldDB" id="A0A451BBM8"/>
<sequence>MLHFLHRYQPGWIQGLCLCFLALFSSPNLAVCTHDDLNMWWQGNGWKPGAAIWAGADNIPIYARPDKGAATGEYLPFNSPSLPIKRS</sequence>
<evidence type="ECO:0000256" key="1">
    <source>
        <dbReference type="SAM" id="SignalP"/>
    </source>
</evidence>
<accession>A0A451BBM8</accession>
<reference evidence="3" key="1">
    <citation type="submission" date="2019-02" db="EMBL/GenBank/DDBJ databases">
        <authorList>
            <person name="Gruber-Vodicka R. H."/>
            <person name="Seah K. B. B."/>
        </authorList>
    </citation>
    <scope>NUCLEOTIDE SEQUENCE</scope>
    <source>
        <strain evidence="3">BECK_BZ198</strain>
        <strain evidence="2">BECK_BZ199</strain>
    </source>
</reference>